<comment type="function">
    <text evidence="1">Involved in the assembly of lipopolysaccharide (LPS) at the surface of the outer membrane.</text>
</comment>
<organism evidence="3 4">
    <name type="scientific">Brevundimonas nasdae</name>
    <dbReference type="NCBI Taxonomy" id="172043"/>
    <lineage>
        <taxon>Bacteria</taxon>
        <taxon>Pseudomonadati</taxon>
        <taxon>Pseudomonadota</taxon>
        <taxon>Alphaproteobacteria</taxon>
        <taxon>Caulobacterales</taxon>
        <taxon>Caulobacteraceae</taxon>
        <taxon>Brevundimonas</taxon>
    </lineage>
</organism>
<evidence type="ECO:0000313" key="4">
    <source>
        <dbReference type="Proteomes" id="UP000824334"/>
    </source>
</evidence>
<protein>
    <recommendedName>
        <fullName evidence="1">LPS-assembly protein LptD</fullName>
    </recommendedName>
</protein>
<dbReference type="InterPro" id="IPR020889">
    <property type="entry name" value="LipoPS_assembly_LptD"/>
</dbReference>
<feature type="signal peptide" evidence="1">
    <location>
        <begin position="1"/>
        <end position="32"/>
    </location>
</feature>
<gene>
    <name evidence="1 3" type="primary">lptD</name>
    <name evidence="3" type="ORF">KWG56_07040</name>
</gene>
<dbReference type="Proteomes" id="UP000824334">
    <property type="component" value="Chromosome"/>
</dbReference>
<evidence type="ECO:0000256" key="1">
    <source>
        <dbReference type="HAMAP-Rule" id="MF_01411"/>
    </source>
</evidence>
<accession>A0ABX8TKK8</accession>
<keyword evidence="4" id="KW-1185">Reference proteome</keyword>
<reference evidence="3 4" key="1">
    <citation type="submission" date="2021-07" db="EMBL/GenBank/DDBJ databases">
        <title>Isolation and characterization of bacteria from a gold mining with a capacity of golden bioaccumulation.</title>
        <authorList>
            <person name="Yang X.J."/>
        </authorList>
    </citation>
    <scope>NUCLEOTIDE SEQUENCE [LARGE SCALE GENOMIC DNA]</scope>
    <source>
        <strain evidence="3 4">Au29</strain>
    </source>
</reference>
<dbReference type="Pfam" id="PF04453">
    <property type="entry name" value="LptD"/>
    <property type="match status" value="1"/>
</dbReference>
<keyword evidence="1" id="KW-0472">Membrane</keyword>
<evidence type="ECO:0000313" key="3">
    <source>
        <dbReference type="EMBL" id="QYC11707.1"/>
    </source>
</evidence>
<dbReference type="PANTHER" id="PTHR30189:SF1">
    <property type="entry name" value="LPS-ASSEMBLY PROTEIN LPTD"/>
    <property type="match status" value="1"/>
</dbReference>
<feature type="chain" id="PRO_5044931726" description="LPS-assembly protein LptD" evidence="1">
    <location>
        <begin position="33"/>
        <end position="818"/>
    </location>
</feature>
<comment type="caution">
    <text evidence="1">Lacks conserved residue(s) required for the propagation of feature annotation.</text>
</comment>
<dbReference type="InterPro" id="IPR050218">
    <property type="entry name" value="LptD"/>
</dbReference>
<dbReference type="InterPro" id="IPR007543">
    <property type="entry name" value="LptD_C"/>
</dbReference>
<keyword evidence="1" id="KW-0732">Signal</keyword>
<comment type="similarity">
    <text evidence="1">Belongs to the LptD family.</text>
</comment>
<evidence type="ECO:0000259" key="2">
    <source>
        <dbReference type="Pfam" id="PF04453"/>
    </source>
</evidence>
<comment type="subcellular location">
    <subcellularLocation>
        <location evidence="1">Cell outer membrane</location>
    </subcellularLocation>
</comment>
<name>A0ABX8TKK8_9CAUL</name>
<sequence length="818" mass="90104" precursor="true">MQGDRRDWRSNAFRQRLLAGAALIACVPFSTAAAAQTAQPAPAASGQAASKHAVEDGLTPQALYIEADSATRQGDTVTATGTAEDRVYARSRGHVLRGESLSYDLANGTATADGRVEAITPDGTVIYADHLELDRDLTTGVGVDFATRFQNGASLMASTVVRRSEKVSEMNYAIFTPCPICDAKGPKTPSISIQAERVVQDEALHAILYRNAVFRVGGVPILYTPYFAHPDPTVERASGFLVPIVNYDDGRGFSAETPYLHVVSPSEDWLISPQFNSEIAPFLNAQWRRRFVDGAITVRGGYTYERNFDKAIGNSLVANDRESRSYLLSHGNYDPAGPWRFGFTAEHTSDKTLFDRYAIRDPYQDNGLYYGDRRRLITQLYAERQTDRSYVSIAAFRIQSLRLDPRFADNDFRDANGNKVFESDENLPIVAPLIDARWEPHDPVFGGRLRLKGSAVSLTREAFVGAPILNPAMAPPVTTGLSGVDSRRVTGQAEWRRTVITPQGVRIEPFVDTRVDFYSMADLPPMMGVDSDQTVTRSRLSAGVDFTYPLVKRTAKGDIILEPVAQISISSKTDIDPRIPNEDAQVIELDESSLFRMDRFSGYDLIEGGARFTAGGRATIRWSAGRSASLFVGRSYRADDENAFRTTIPDSLTGDLYDPTGLASSTSDWVVQGSYSPSDRIRSWAHATIDGSGDIRRAEAALDGRWGRRNAATVSYIVDRSNPLAGDLNRNYEFVQLAGQQFLYGNWGVALAGIADLEQDIITRSEIGVLYDDDCLRVEFGFRRDNTRVRDSGRSDGVYIRLNLATFGGSGYGQSDIR</sequence>
<dbReference type="RefSeq" id="WP_219354237.1">
    <property type="nucleotide sequence ID" value="NZ_CP080034.1"/>
</dbReference>
<comment type="subunit">
    <text evidence="1">Component of the lipopolysaccharide transport and assembly complex.</text>
</comment>
<dbReference type="EMBL" id="CP080034">
    <property type="protein sequence ID" value="QYC11707.1"/>
    <property type="molecule type" value="Genomic_DNA"/>
</dbReference>
<dbReference type="GeneID" id="94375013"/>
<feature type="domain" description="LptD C-terminal" evidence="2">
    <location>
        <begin position="324"/>
        <end position="740"/>
    </location>
</feature>
<keyword evidence="1" id="KW-0998">Cell outer membrane</keyword>
<dbReference type="PANTHER" id="PTHR30189">
    <property type="entry name" value="LPS-ASSEMBLY PROTEIN"/>
    <property type="match status" value="1"/>
</dbReference>
<dbReference type="HAMAP" id="MF_01411">
    <property type="entry name" value="LPS_assembly_LptD"/>
    <property type="match status" value="1"/>
</dbReference>
<proteinExistence type="inferred from homology"/>